<dbReference type="EMBL" id="JARTLD010000036">
    <property type="protein sequence ID" value="MED5018554.1"/>
    <property type="molecule type" value="Genomic_DNA"/>
</dbReference>
<evidence type="ECO:0000313" key="2">
    <source>
        <dbReference type="Proteomes" id="UP001343257"/>
    </source>
</evidence>
<dbReference type="RefSeq" id="WP_328278898.1">
    <property type="nucleotide sequence ID" value="NZ_JARTLD010000036.1"/>
</dbReference>
<reference evidence="1 2" key="1">
    <citation type="submission" date="2023-03" db="EMBL/GenBank/DDBJ databases">
        <title>Bacillus Genome Sequencing.</title>
        <authorList>
            <person name="Dunlap C."/>
        </authorList>
    </citation>
    <scope>NUCLEOTIDE SEQUENCE [LARGE SCALE GENOMIC DNA]</scope>
    <source>
        <strain evidence="1 2">NRS-52</strain>
    </source>
</reference>
<dbReference type="InterPro" id="IPR051082">
    <property type="entry name" value="Pentapeptide-BTB/POZ_domain"/>
</dbReference>
<comment type="caution">
    <text evidence="1">The sequence shown here is derived from an EMBL/GenBank/DDBJ whole genome shotgun (WGS) entry which is preliminary data.</text>
</comment>
<dbReference type="PANTHER" id="PTHR14136">
    <property type="entry name" value="BTB_POZ DOMAIN-CONTAINING PROTEIN KCTD9"/>
    <property type="match status" value="1"/>
</dbReference>
<sequence length="288" mass="31781">MTMDRPISPAYIDRSSLQADCEQCFGLCCVALPYAASSDFAFDKAAGKACPNLQSDFRCGMHSSLRQLGMRGCTVYDCMGAGQKISRHTFNGRDWREAPETAALMFAVFPLMWQLHELMWYLNDALSQEGIQDIHDDLRQALERTEQLTLLSPEDLLLLDTAAHRAEVNVHLVRASELVRGNARSHHKGAPGRSKIADRGADLIGAKLKGADLRYQSLRGAYLIAADLRGADLRVTDLIGADFRDADIRGADLTGSFFLTQAQLNAAKGDENTKLPPYLARPSHWSRG</sequence>
<dbReference type="PANTHER" id="PTHR14136:SF17">
    <property type="entry name" value="BTB_POZ DOMAIN-CONTAINING PROTEIN KCTD9"/>
    <property type="match status" value="1"/>
</dbReference>
<organism evidence="1 2">
    <name type="scientific">Paenibacillus chibensis</name>
    <dbReference type="NCBI Taxonomy" id="59846"/>
    <lineage>
        <taxon>Bacteria</taxon>
        <taxon>Bacillati</taxon>
        <taxon>Bacillota</taxon>
        <taxon>Bacilli</taxon>
        <taxon>Bacillales</taxon>
        <taxon>Paenibacillaceae</taxon>
        <taxon>Paenibacillus</taxon>
    </lineage>
</organism>
<dbReference type="SUPFAM" id="SSF141571">
    <property type="entry name" value="Pentapeptide repeat-like"/>
    <property type="match status" value="1"/>
</dbReference>
<gene>
    <name evidence="1" type="ORF">P9847_14700</name>
</gene>
<dbReference type="InterPro" id="IPR001646">
    <property type="entry name" value="5peptide_repeat"/>
</dbReference>
<dbReference type="Gene3D" id="2.160.20.80">
    <property type="entry name" value="E3 ubiquitin-protein ligase SopA"/>
    <property type="match status" value="1"/>
</dbReference>
<accession>A0ABU6PUI6</accession>
<proteinExistence type="predicted"/>
<keyword evidence="2" id="KW-1185">Reference proteome</keyword>
<dbReference type="Pfam" id="PF00805">
    <property type="entry name" value="Pentapeptide"/>
    <property type="match status" value="1"/>
</dbReference>
<dbReference type="Proteomes" id="UP001343257">
    <property type="component" value="Unassembled WGS sequence"/>
</dbReference>
<name>A0ABU6PUI6_9BACL</name>
<evidence type="ECO:0000313" key="1">
    <source>
        <dbReference type="EMBL" id="MED5018554.1"/>
    </source>
</evidence>
<protein>
    <submittedName>
        <fullName evidence="1">Pentapeptide repeat-containing protein</fullName>
    </submittedName>
</protein>